<dbReference type="Gene3D" id="1.20.1300.20">
    <property type="entry name" value="Peptidase C65 Otubain, subdomain 2"/>
    <property type="match status" value="1"/>
</dbReference>
<reference evidence="9 10" key="1">
    <citation type="submission" date="2018-06" db="EMBL/GenBank/DDBJ databases">
        <title>Genome analysis of cellulolytic fungus Trichoderma lentiforme CFAM-422.</title>
        <authorList>
            <person name="Steindorff A.S."/>
            <person name="Formighieri E.F."/>
            <person name="Midorikawa G.E.O."/>
            <person name="Tamietti M.S."/>
            <person name="Ramos E.Z."/>
            <person name="Silva A.S."/>
            <person name="Bon E.P.S."/>
            <person name="Mendes T.D."/>
            <person name="Damaso M.C.T."/>
            <person name="Favaro L.C.L."/>
        </authorList>
    </citation>
    <scope>NUCLEOTIDE SEQUENCE [LARGE SCALE GENOMIC DNA]</scope>
    <source>
        <strain evidence="9 10">CFAM-422</strain>
    </source>
</reference>
<name>A0A9P4XG32_9HYPO</name>
<dbReference type="GO" id="GO:0005634">
    <property type="term" value="C:nucleus"/>
    <property type="evidence" value="ECO:0007669"/>
    <property type="project" value="TreeGrafter"/>
</dbReference>
<evidence type="ECO:0000256" key="4">
    <source>
        <dbReference type="ARBA" id="ARBA00022786"/>
    </source>
</evidence>
<evidence type="ECO:0000259" key="8">
    <source>
        <dbReference type="PROSITE" id="PS50802"/>
    </source>
</evidence>
<accession>A0A9P4XG32</accession>
<feature type="compositionally biased region" description="Low complexity" evidence="7">
    <location>
        <begin position="538"/>
        <end position="570"/>
    </location>
</feature>
<dbReference type="PANTHER" id="PTHR12931">
    <property type="entry name" value="UBIQUITIN THIOLESTERASE PROTEIN OTUB"/>
    <property type="match status" value="1"/>
</dbReference>
<dbReference type="EMBL" id="QLNT01000007">
    <property type="protein sequence ID" value="KAF3073281.1"/>
    <property type="molecule type" value="Genomic_DNA"/>
</dbReference>
<evidence type="ECO:0000256" key="6">
    <source>
        <dbReference type="ARBA" id="ARBA00022807"/>
    </source>
</evidence>
<sequence length="656" mass="70545">MFQPQPTPYSASSFASYPYGLGAAHSLDFLFPTGGAAGIAAGGVAGGVAGVAGVGASAGVGAGAGPGSALGPASCGALYNPYSSPSPHSHSALQQHHHHQPLPQRRRLNRSGSPIIKMEEQDSGLHDMAAQQAAAERFQPGLEGPFVGEKTPSDAITQEYAKADPVYIEKTIKNKKQKEETLNIGADQLLFPPQALPQTYSHYRQIKGDGNCGWRAIAFAYYEKLIDLGDQGQIEGEVARLMSLGHMISNIGRYEYHEDFAEEAHNLLRDIAANIANPGLARVILLQRFNDATIEANIIYYFRILAATSLKANASTYDDFAADFGGIANYCSQAIDIVNREIEHLGIIGLANLLLKPIDFVLEIAYLDRSPGNQVNRYRFPEEANQQDTVLGPTLYLLYRPDHYDILYRAPPVQAPAPPAIPVSVPAPSGPVDMQIHRVDGFTNNLTISSTPFTGNMGLLATLPTFGMNSLNSLGQLGVSMGGLGELNVNGMSPLTSPPPAASPVGEAFVPSQQQSVPWEPQYPEVSQQQPPPPSTLPPSSVAAVSPMTPSASVTPSPTTRSSSISSLLPSNPPAQPVASPSGYHIRFSPVQLEYEESNRTGIREPVFQTTQSTTFKNSVWNRAHYGNPDFHPEEYVPDEEQWERRGGRVKARSNS</sequence>
<keyword evidence="3" id="KW-0645">Protease</keyword>
<dbReference type="PANTHER" id="PTHR12931:SF15">
    <property type="entry name" value="UBIQUITIN THIOESTERASE OTUBAIN-LIKE"/>
    <property type="match status" value="1"/>
</dbReference>
<feature type="domain" description="OTU" evidence="8">
    <location>
        <begin position="201"/>
        <end position="410"/>
    </location>
</feature>
<dbReference type="SUPFAM" id="SSF54001">
    <property type="entry name" value="Cysteine proteinases"/>
    <property type="match status" value="1"/>
</dbReference>
<dbReference type="GO" id="GO:0071108">
    <property type="term" value="P:protein K48-linked deubiquitination"/>
    <property type="evidence" value="ECO:0007669"/>
    <property type="project" value="TreeGrafter"/>
</dbReference>
<dbReference type="InterPro" id="IPR019400">
    <property type="entry name" value="Peptidase_C65_otubain"/>
</dbReference>
<evidence type="ECO:0000256" key="7">
    <source>
        <dbReference type="SAM" id="MobiDB-lite"/>
    </source>
</evidence>
<feature type="compositionally biased region" description="Basic residues" evidence="7">
    <location>
        <begin position="95"/>
        <end position="108"/>
    </location>
</feature>
<keyword evidence="6" id="KW-0788">Thiol protease</keyword>
<proteinExistence type="predicted"/>
<evidence type="ECO:0000313" key="10">
    <source>
        <dbReference type="Proteomes" id="UP000801864"/>
    </source>
</evidence>
<comment type="caution">
    <text evidence="9">The sequence shown here is derived from an EMBL/GenBank/DDBJ whole genome shotgun (WGS) entry which is preliminary data.</text>
</comment>
<keyword evidence="5" id="KW-0378">Hydrolase</keyword>
<comment type="catalytic activity">
    <reaction evidence="1">
        <text>Thiol-dependent hydrolysis of ester, thioester, amide, peptide and isopeptide bonds formed by the C-terminal Gly of ubiquitin (a 76-residue protein attached to proteins as an intracellular targeting signal).</text>
        <dbReference type="EC" id="3.4.19.12"/>
    </reaction>
</comment>
<dbReference type="CDD" id="cd22749">
    <property type="entry name" value="Otubain_C65"/>
    <property type="match status" value="1"/>
</dbReference>
<feature type="region of interest" description="Disordered" evidence="7">
    <location>
        <begin position="82"/>
        <end position="108"/>
    </location>
</feature>
<dbReference type="InterPro" id="IPR038765">
    <property type="entry name" value="Papain-like_cys_pep_sf"/>
</dbReference>
<dbReference type="InterPro" id="IPR042467">
    <property type="entry name" value="Peptidase_C65_otubain_sub2"/>
</dbReference>
<evidence type="ECO:0000313" key="9">
    <source>
        <dbReference type="EMBL" id="KAF3073281.1"/>
    </source>
</evidence>
<dbReference type="PROSITE" id="PS50802">
    <property type="entry name" value="OTU"/>
    <property type="match status" value="1"/>
</dbReference>
<feature type="region of interest" description="Disordered" evidence="7">
    <location>
        <begin position="627"/>
        <end position="656"/>
    </location>
</feature>
<evidence type="ECO:0000256" key="1">
    <source>
        <dbReference type="ARBA" id="ARBA00000707"/>
    </source>
</evidence>
<keyword evidence="4" id="KW-0833">Ubl conjugation pathway</keyword>
<dbReference type="Gene3D" id="3.30.200.60">
    <property type="entry name" value="Peptidase C65 Otubain, subdomain 1"/>
    <property type="match status" value="1"/>
</dbReference>
<dbReference type="GO" id="GO:0043130">
    <property type="term" value="F:ubiquitin binding"/>
    <property type="evidence" value="ECO:0007669"/>
    <property type="project" value="TreeGrafter"/>
</dbReference>
<dbReference type="Pfam" id="PF10275">
    <property type="entry name" value="Peptidase_C65"/>
    <property type="match status" value="1"/>
</dbReference>
<keyword evidence="10" id="KW-1185">Reference proteome</keyword>
<dbReference type="AlphaFoldDB" id="A0A9P4XG32"/>
<dbReference type="GO" id="GO:0006508">
    <property type="term" value="P:proteolysis"/>
    <property type="evidence" value="ECO:0007669"/>
    <property type="project" value="UniProtKB-KW"/>
</dbReference>
<evidence type="ECO:0000256" key="5">
    <source>
        <dbReference type="ARBA" id="ARBA00022801"/>
    </source>
</evidence>
<feature type="region of interest" description="Disordered" evidence="7">
    <location>
        <begin position="490"/>
        <end position="583"/>
    </location>
</feature>
<dbReference type="InterPro" id="IPR042468">
    <property type="entry name" value="Peptidase_C65_otubain_sub1"/>
</dbReference>
<organism evidence="9 10">
    <name type="scientific">Trichoderma lentiforme</name>
    <dbReference type="NCBI Taxonomy" id="1567552"/>
    <lineage>
        <taxon>Eukaryota</taxon>
        <taxon>Fungi</taxon>
        <taxon>Dikarya</taxon>
        <taxon>Ascomycota</taxon>
        <taxon>Pezizomycotina</taxon>
        <taxon>Sordariomycetes</taxon>
        <taxon>Hypocreomycetidae</taxon>
        <taxon>Hypocreales</taxon>
        <taxon>Hypocreaceae</taxon>
        <taxon>Trichoderma</taxon>
    </lineage>
</organism>
<gene>
    <name evidence="9" type="ORF">CFAM422_004996</name>
</gene>
<protein>
    <recommendedName>
        <fullName evidence="2">ubiquitinyl hydrolase 1</fullName>
        <ecNumber evidence="2">3.4.19.12</ecNumber>
    </recommendedName>
</protein>
<dbReference type="Proteomes" id="UP000801864">
    <property type="component" value="Unassembled WGS sequence"/>
</dbReference>
<dbReference type="InterPro" id="IPR003323">
    <property type="entry name" value="OTU_dom"/>
</dbReference>
<dbReference type="GO" id="GO:0004843">
    <property type="term" value="F:cysteine-type deubiquitinase activity"/>
    <property type="evidence" value="ECO:0007669"/>
    <property type="project" value="UniProtKB-EC"/>
</dbReference>
<evidence type="ECO:0000256" key="3">
    <source>
        <dbReference type="ARBA" id="ARBA00022670"/>
    </source>
</evidence>
<dbReference type="EC" id="3.4.19.12" evidence="2"/>
<feature type="compositionally biased region" description="Low complexity" evidence="7">
    <location>
        <begin position="82"/>
        <end position="94"/>
    </location>
</feature>
<evidence type="ECO:0000256" key="2">
    <source>
        <dbReference type="ARBA" id="ARBA00012759"/>
    </source>
</evidence>